<dbReference type="EMBL" id="CP046457">
    <property type="protein sequence ID" value="QGT98995.1"/>
    <property type="molecule type" value="Genomic_DNA"/>
</dbReference>
<accession>A0A6I6DCF2</accession>
<comment type="catalytic activity">
    <reaction evidence="7">
        <text>L-threonyl-[protein] + ATP = O-phospho-L-threonyl-[protein] + ADP + H(+)</text>
        <dbReference type="Rhea" id="RHEA:46608"/>
        <dbReference type="Rhea" id="RHEA-COMP:11060"/>
        <dbReference type="Rhea" id="RHEA-COMP:11605"/>
        <dbReference type="ChEBI" id="CHEBI:15378"/>
        <dbReference type="ChEBI" id="CHEBI:30013"/>
        <dbReference type="ChEBI" id="CHEBI:30616"/>
        <dbReference type="ChEBI" id="CHEBI:61977"/>
        <dbReference type="ChEBI" id="CHEBI:456216"/>
        <dbReference type="EC" id="2.7.11.1"/>
    </reaction>
</comment>
<dbReference type="InterPro" id="IPR050267">
    <property type="entry name" value="Anti-sigma-factor_SerPK"/>
</dbReference>
<dbReference type="GO" id="GO:0030435">
    <property type="term" value="P:sporulation resulting in formation of a cellular spore"/>
    <property type="evidence" value="ECO:0007669"/>
    <property type="project" value="UniProtKB-KW"/>
</dbReference>
<keyword evidence="10" id="KW-1185">Reference proteome</keyword>
<dbReference type="RefSeq" id="WP_156202934.1">
    <property type="nucleotide sequence ID" value="NZ_CP046457.1"/>
</dbReference>
<evidence type="ECO:0000313" key="9">
    <source>
        <dbReference type="EMBL" id="QGT98995.1"/>
    </source>
</evidence>
<dbReference type="Pfam" id="PF13581">
    <property type="entry name" value="HATPase_c_2"/>
    <property type="match status" value="1"/>
</dbReference>
<keyword evidence="1 7" id="KW-0723">Serine/threonine-protein kinase</keyword>
<evidence type="ECO:0000256" key="6">
    <source>
        <dbReference type="ARBA" id="ARBA00022969"/>
    </source>
</evidence>
<evidence type="ECO:0000259" key="8">
    <source>
        <dbReference type="SMART" id="SM00387"/>
    </source>
</evidence>
<proteinExistence type="inferred from homology"/>
<evidence type="ECO:0000256" key="7">
    <source>
        <dbReference type="HAMAP-Rule" id="MF_00637"/>
    </source>
</evidence>
<dbReference type="AlphaFoldDB" id="A0A6I6DCF2"/>
<keyword evidence="6 7" id="KW-0749">Sporulation</keyword>
<evidence type="ECO:0000256" key="5">
    <source>
        <dbReference type="ARBA" id="ARBA00022840"/>
    </source>
</evidence>
<dbReference type="Proteomes" id="UP000426444">
    <property type="component" value="Chromosome"/>
</dbReference>
<evidence type="ECO:0000256" key="1">
    <source>
        <dbReference type="ARBA" id="ARBA00022527"/>
    </source>
</evidence>
<dbReference type="GO" id="GO:0042174">
    <property type="term" value="P:negative regulation of sporulation resulting in formation of a cellular spore"/>
    <property type="evidence" value="ECO:0007669"/>
    <property type="project" value="InterPro"/>
</dbReference>
<keyword evidence="2 7" id="KW-0808">Transferase</keyword>
<dbReference type="KEGG" id="salq:SYNTR_0402"/>
<dbReference type="GO" id="GO:0016989">
    <property type="term" value="F:sigma factor antagonist activity"/>
    <property type="evidence" value="ECO:0007669"/>
    <property type="project" value="InterPro"/>
</dbReference>
<dbReference type="GO" id="GO:0005524">
    <property type="term" value="F:ATP binding"/>
    <property type="evidence" value="ECO:0007669"/>
    <property type="project" value="UniProtKB-KW"/>
</dbReference>
<dbReference type="OrthoDB" id="9768808at2"/>
<dbReference type="InterPro" id="IPR010194">
    <property type="entry name" value="Anti-sigma_F"/>
</dbReference>
<comment type="catalytic activity">
    <reaction evidence="7">
        <text>L-seryl-[protein] + ATP = O-phospho-L-seryl-[protein] + ADP + H(+)</text>
        <dbReference type="Rhea" id="RHEA:17989"/>
        <dbReference type="Rhea" id="RHEA-COMP:9863"/>
        <dbReference type="Rhea" id="RHEA-COMP:11604"/>
        <dbReference type="ChEBI" id="CHEBI:15378"/>
        <dbReference type="ChEBI" id="CHEBI:29999"/>
        <dbReference type="ChEBI" id="CHEBI:30616"/>
        <dbReference type="ChEBI" id="CHEBI:83421"/>
        <dbReference type="ChEBI" id="CHEBI:456216"/>
        <dbReference type="EC" id="2.7.11.1"/>
    </reaction>
</comment>
<dbReference type="NCBIfam" id="TIGR01925">
    <property type="entry name" value="spIIAB"/>
    <property type="match status" value="1"/>
</dbReference>
<organism evidence="9 10">
    <name type="scientific">Candidatus Syntrophocurvum alkaliphilum</name>
    <dbReference type="NCBI Taxonomy" id="2293317"/>
    <lineage>
        <taxon>Bacteria</taxon>
        <taxon>Bacillati</taxon>
        <taxon>Bacillota</taxon>
        <taxon>Clostridia</taxon>
        <taxon>Eubacteriales</taxon>
        <taxon>Syntrophomonadaceae</taxon>
        <taxon>Candidatus Syntrophocurvum</taxon>
    </lineage>
</organism>
<dbReference type="PANTHER" id="PTHR35526">
    <property type="entry name" value="ANTI-SIGMA-F FACTOR RSBW-RELATED"/>
    <property type="match status" value="1"/>
</dbReference>
<keyword evidence="5 7" id="KW-0067">ATP-binding</keyword>
<comment type="similarity">
    <text evidence="7">Belongs to the anti-sigma-factor family.</text>
</comment>
<keyword evidence="4 7" id="KW-0418">Kinase</keyword>
<dbReference type="Gene3D" id="3.30.565.10">
    <property type="entry name" value="Histidine kinase-like ATPase, C-terminal domain"/>
    <property type="match status" value="1"/>
</dbReference>
<comment type="function">
    <text evidence="7">Binds to sigma F and blocks its ability to form an RNA polymerase holoenzyme (E-sigma F). Phosphorylates SpoIIAA on a serine residue. This phosphorylation may enable SpoIIAA to act as an anti-anti-sigma factor that counteracts SpoIIAB and thus releases sigma F from inhibition.</text>
</comment>
<evidence type="ECO:0000256" key="3">
    <source>
        <dbReference type="ARBA" id="ARBA00022741"/>
    </source>
</evidence>
<dbReference type="SMART" id="SM00387">
    <property type="entry name" value="HATPase_c"/>
    <property type="match status" value="1"/>
</dbReference>
<dbReference type="InterPro" id="IPR036890">
    <property type="entry name" value="HATPase_C_sf"/>
</dbReference>
<evidence type="ECO:0000313" key="10">
    <source>
        <dbReference type="Proteomes" id="UP000426444"/>
    </source>
</evidence>
<dbReference type="SUPFAM" id="SSF55874">
    <property type="entry name" value="ATPase domain of HSP90 chaperone/DNA topoisomerase II/histidine kinase"/>
    <property type="match status" value="1"/>
</dbReference>
<evidence type="ECO:0000256" key="4">
    <source>
        <dbReference type="ARBA" id="ARBA00022777"/>
    </source>
</evidence>
<evidence type="ECO:0000256" key="2">
    <source>
        <dbReference type="ARBA" id="ARBA00022679"/>
    </source>
</evidence>
<dbReference type="EC" id="2.7.11.1" evidence="7"/>
<dbReference type="PANTHER" id="PTHR35526:SF3">
    <property type="entry name" value="ANTI-SIGMA-F FACTOR RSBW"/>
    <property type="match status" value="1"/>
</dbReference>
<feature type="domain" description="Histidine kinase/HSP90-like ATPase" evidence="8">
    <location>
        <begin position="37"/>
        <end position="141"/>
    </location>
</feature>
<keyword evidence="3 7" id="KW-0547">Nucleotide-binding</keyword>
<dbReference type="GO" id="GO:0004674">
    <property type="term" value="F:protein serine/threonine kinase activity"/>
    <property type="evidence" value="ECO:0007669"/>
    <property type="project" value="UniProtKB-KW"/>
</dbReference>
<protein>
    <recommendedName>
        <fullName evidence="7">Anti-sigma F factor</fullName>
        <ecNumber evidence="7">2.7.11.1</ecNumber>
    </recommendedName>
    <alternativeName>
        <fullName evidence="7">Stage II sporulation protein AB</fullName>
    </alternativeName>
</protein>
<sequence>MNVKNYVNFEILSLPENVSFARSSVGAFVSQIDCTLEDVDEIKLVVSEAVSNSIIHGYNNQKNGKIFISVIIYDNRTVEIIIEDNGIGIEDIEKALEPAYSSDPQRMGLGFTFMQSFMDDFEVLSKPNEGTSIRLKRNFLAKGKEAYA</sequence>
<dbReference type="GO" id="GO:0030436">
    <property type="term" value="P:asexual sporulation"/>
    <property type="evidence" value="ECO:0007669"/>
    <property type="project" value="UniProtKB-UniRule"/>
</dbReference>
<name>A0A6I6DCF2_9FIRM</name>
<gene>
    <name evidence="7" type="primary">spoIIAB</name>
    <name evidence="9" type="ORF">SYNTR_0402</name>
</gene>
<reference evidence="10" key="1">
    <citation type="journal article" date="2019" name="Microbiology">
        <title>Complete Genome Sequence of an Uncultured Bacterium of the Candidate Phylum Bipolaricaulota.</title>
        <authorList>
            <person name="Kadnikov V.V."/>
            <person name="Mardanov A.V."/>
            <person name="Beletsky A.V."/>
            <person name="Frank Y.A."/>
            <person name="Karnachuk O.V."/>
            <person name="Ravin N.V."/>
        </authorList>
    </citation>
    <scope>NUCLEOTIDE SEQUENCE [LARGE SCALE GENOMIC DNA]</scope>
</reference>
<dbReference type="HAMAP" id="MF_00637">
    <property type="entry name" value="Anti_sigma_F"/>
    <property type="match status" value="1"/>
</dbReference>
<dbReference type="InterPro" id="IPR003594">
    <property type="entry name" value="HATPase_dom"/>
</dbReference>